<evidence type="ECO:0000259" key="3">
    <source>
        <dbReference type="PROSITE" id="PS50048"/>
    </source>
</evidence>
<dbReference type="SMART" id="SM00066">
    <property type="entry name" value="GAL4"/>
    <property type="match status" value="1"/>
</dbReference>
<dbReference type="AlphaFoldDB" id="A0A2C5Y6A2"/>
<organism evidence="4 5">
    <name type="scientific">Ophiocordyceps camponoti-rufipedis</name>
    <dbReference type="NCBI Taxonomy" id="2004952"/>
    <lineage>
        <taxon>Eukaryota</taxon>
        <taxon>Fungi</taxon>
        <taxon>Dikarya</taxon>
        <taxon>Ascomycota</taxon>
        <taxon>Pezizomycotina</taxon>
        <taxon>Sordariomycetes</taxon>
        <taxon>Hypocreomycetidae</taxon>
        <taxon>Hypocreales</taxon>
        <taxon>Ophiocordycipitaceae</taxon>
        <taxon>Ophiocordyceps</taxon>
    </lineage>
</organism>
<dbReference type="Gene3D" id="4.10.240.10">
    <property type="entry name" value="Zn(2)-C6 fungal-type DNA-binding domain"/>
    <property type="match status" value="1"/>
</dbReference>
<gene>
    <name evidence="4" type="ORF">CDD80_1043</name>
</gene>
<dbReference type="GO" id="GO:0000981">
    <property type="term" value="F:DNA-binding transcription factor activity, RNA polymerase II-specific"/>
    <property type="evidence" value="ECO:0007669"/>
    <property type="project" value="InterPro"/>
</dbReference>
<dbReference type="EMBL" id="NJES01001396">
    <property type="protein sequence ID" value="PHH65015.1"/>
    <property type="molecule type" value="Genomic_DNA"/>
</dbReference>
<feature type="region of interest" description="Disordered" evidence="2">
    <location>
        <begin position="181"/>
        <end position="244"/>
    </location>
</feature>
<keyword evidence="5" id="KW-1185">Reference proteome</keyword>
<comment type="caution">
    <text evidence="4">The sequence shown here is derived from an EMBL/GenBank/DDBJ whole genome shotgun (WGS) entry which is preliminary data.</text>
</comment>
<evidence type="ECO:0000256" key="2">
    <source>
        <dbReference type="SAM" id="MobiDB-lite"/>
    </source>
</evidence>
<dbReference type="Proteomes" id="UP000226431">
    <property type="component" value="Unassembled WGS sequence"/>
</dbReference>
<feature type="region of interest" description="Disordered" evidence="2">
    <location>
        <begin position="109"/>
        <end position="132"/>
    </location>
</feature>
<accession>A0A2C5Y6A2</accession>
<dbReference type="PROSITE" id="PS50048">
    <property type="entry name" value="ZN2_CY6_FUNGAL_2"/>
    <property type="match status" value="1"/>
</dbReference>
<sequence>MAAVKTPNVPLKLETWEIPNVLSKLEPWEIGCNDKPLFLPNPHDLDMSYQYMATPIGQTGIDMSQPGSYHSSFKLPSQDPSVLDADCKESDGSYEEHKAGDVLRRSFSTPNATQMQQQDTQCQTGATGEKKRNKLGYHRTSIACTHCRRRKIRCIASTEIQNQCVNCIRLKKDCSFYPVDQQPGAESRSRAPAARPAAGSSVASTNSSPAVGNASPGEMSSHQGHAAASGITSGSKNQASGDDFYPQDVKASHYGFANRQPTKWMSDVHSASIPKADNLNMSWHTYAAESPMSTQFSPYAQSSTAWVPGNAESASHDELVWLDFPPPARSMSLSGESTGSQPAPQYLSVGQGQQYDRRQSALSDMYPHSLGPSVAMAGMEGSGPMVAATLPSNAEPWQPQLLSQGHTPYAKHSALFDSWQYDKAEGGQQMWLEEQRPPSTTGHAPSEAYYSA</sequence>
<evidence type="ECO:0000313" key="4">
    <source>
        <dbReference type="EMBL" id="PHH65015.1"/>
    </source>
</evidence>
<feature type="compositionally biased region" description="Low complexity" evidence="2">
    <location>
        <begin position="183"/>
        <end position="204"/>
    </location>
</feature>
<dbReference type="CDD" id="cd00067">
    <property type="entry name" value="GAL4"/>
    <property type="match status" value="1"/>
</dbReference>
<name>A0A2C5Y6A2_9HYPO</name>
<proteinExistence type="predicted"/>
<dbReference type="PANTHER" id="PTHR31668">
    <property type="entry name" value="GLUCOSE TRANSPORT TRANSCRIPTION REGULATOR RGT1-RELATED-RELATED"/>
    <property type="match status" value="1"/>
</dbReference>
<keyword evidence="1" id="KW-0539">Nucleus</keyword>
<dbReference type="GO" id="GO:0008270">
    <property type="term" value="F:zinc ion binding"/>
    <property type="evidence" value="ECO:0007669"/>
    <property type="project" value="InterPro"/>
</dbReference>
<dbReference type="Pfam" id="PF00172">
    <property type="entry name" value="Zn_clus"/>
    <property type="match status" value="1"/>
</dbReference>
<feature type="region of interest" description="Disordered" evidence="2">
    <location>
        <begin position="433"/>
        <end position="452"/>
    </location>
</feature>
<evidence type="ECO:0000256" key="1">
    <source>
        <dbReference type="ARBA" id="ARBA00023242"/>
    </source>
</evidence>
<feature type="domain" description="Zn(2)-C6 fungal-type" evidence="3">
    <location>
        <begin position="143"/>
        <end position="176"/>
    </location>
</feature>
<feature type="compositionally biased region" description="Polar residues" evidence="2">
    <location>
        <begin position="230"/>
        <end position="240"/>
    </location>
</feature>
<dbReference type="OrthoDB" id="4150019at2759"/>
<dbReference type="InterPro" id="IPR050797">
    <property type="entry name" value="Carb_Metab_Trans_Reg"/>
</dbReference>
<dbReference type="InterPro" id="IPR036864">
    <property type="entry name" value="Zn2-C6_fun-type_DNA-bd_sf"/>
</dbReference>
<dbReference type="PROSITE" id="PS00463">
    <property type="entry name" value="ZN2_CY6_FUNGAL_1"/>
    <property type="match status" value="1"/>
</dbReference>
<dbReference type="STRING" id="2004952.A0A2C5Y6A2"/>
<feature type="compositionally biased region" description="Low complexity" evidence="2">
    <location>
        <begin position="113"/>
        <end position="127"/>
    </location>
</feature>
<dbReference type="InterPro" id="IPR001138">
    <property type="entry name" value="Zn2Cys6_DnaBD"/>
</dbReference>
<evidence type="ECO:0000313" key="5">
    <source>
        <dbReference type="Proteomes" id="UP000226431"/>
    </source>
</evidence>
<reference evidence="4 5" key="1">
    <citation type="submission" date="2017-06" db="EMBL/GenBank/DDBJ databases">
        <title>Ant-infecting Ophiocordyceps genomes reveal a high diversity of potential behavioral manipulation genes and a possible major role for enterotoxins.</title>
        <authorList>
            <person name="De Bekker C."/>
            <person name="Evans H.C."/>
            <person name="Brachmann A."/>
            <person name="Hughes D.P."/>
        </authorList>
    </citation>
    <scope>NUCLEOTIDE SEQUENCE [LARGE SCALE GENOMIC DNA]</scope>
    <source>
        <strain evidence="4 5">Map16</strain>
    </source>
</reference>
<protein>
    <recommendedName>
        <fullName evidence="3">Zn(2)-C6 fungal-type domain-containing protein</fullName>
    </recommendedName>
</protein>
<dbReference type="SUPFAM" id="SSF57701">
    <property type="entry name" value="Zn2/Cys6 DNA-binding domain"/>
    <property type="match status" value="1"/>
</dbReference>